<feature type="transmembrane region" description="Helical" evidence="6">
    <location>
        <begin position="153"/>
        <end position="174"/>
    </location>
</feature>
<dbReference type="GO" id="GO:0046872">
    <property type="term" value="F:metal ion binding"/>
    <property type="evidence" value="ECO:0007669"/>
    <property type="project" value="UniProtKB-KW"/>
</dbReference>
<dbReference type="EMBL" id="JAQIPB010000001">
    <property type="protein sequence ID" value="MDA7415178.1"/>
    <property type="molecule type" value="Genomic_DNA"/>
</dbReference>
<gene>
    <name evidence="7" type="ORF">PGB34_02260</name>
</gene>
<evidence type="ECO:0000256" key="3">
    <source>
        <dbReference type="ARBA" id="ARBA00022989"/>
    </source>
</evidence>
<evidence type="ECO:0000313" key="7">
    <source>
        <dbReference type="EMBL" id="MDA7415178.1"/>
    </source>
</evidence>
<evidence type="ECO:0000256" key="2">
    <source>
        <dbReference type="ARBA" id="ARBA00022692"/>
    </source>
</evidence>
<name>A0AAE3N5D0_9BURK</name>
<dbReference type="PANTHER" id="PTHR20855:SF3">
    <property type="entry name" value="LD03007P"/>
    <property type="match status" value="1"/>
</dbReference>
<feature type="transmembrane region" description="Helical" evidence="6">
    <location>
        <begin position="98"/>
        <end position="116"/>
    </location>
</feature>
<feature type="binding site" evidence="5">
    <location>
        <position position="183"/>
    </location>
    <ligand>
        <name>Zn(2+)</name>
        <dbReference type="ChEBI" id="CHEBI:29105"/>
    </ligand>
</feature>
<dbReference type="InterPro" id="IPR004254">
    <property type="entry name" value="AdipoR/HlyIII-related"/>
</dbReference>
<dbReference type="GO" id="GO:0016020">
    <property type="term" value="C:membrane"/>
    <property type="evidence" value="ECO:0007669"/>
    <property type="project" value="UniProtKB-SubCell"/>
</dbReference>
<feature type="transmembrane region" description="Helical" evidence="6">
    <location>
        <begin position="186"/>
        <end position="205"/>
    </location>
</feature>
<keyword evidence="8" id="KW-1185">Reference proteome</keyword>
<keyword evidence="4 6" id="KW-0472">Membrane</keyword>
<feature type="transmembrane region" description="Helical" evidence="6">
    <location>
        <begin position="38"/>
        <end position="62"/>
    </location>
</feature>
<proteinExistence type="predicted"/>
<dbReference type="PANTHER" id="PTHR20855">
    <property type="entry name" value="ADIPOR/PROGESTIN RECEPTOR-RELATED"/>
    <property type="match status" value="1"/>
</dbReference>
<feature type="transmembrane region" description="Helical" evidence="6">
    <location>
        <begin position="74"/>
        <end position="92"/>
    </location>
</feature>
<organism evidence="7 8">
    <name type="scientific">Xenophilus arseniciresistens</name>
    <dbReference type="NCBI Taxonomy" id="1283306"/>
    <lineage>
        <taxon>Bacteria</taxon>
        <taxon>Pseudomonadati</taxon>
        <taxon>Pseudomonadota</taxon>
        <taxon>Betaproteobacteria</taxon>
        <taxon>Burkholderiales</taxon>
        <taxon>Comamonadaceae</taxon>
        <taxon>Xenophilus</taxon>
    </lineage>
</organism>
<sequence>MFAAGERFNGLSHLAGFALAIAGLVALVAQLGPAARPWHAVGSLTFALAVLFLYAASIACHASRGRAKRLWERLDHVAIFVLIAGTATPFALSLPSDPWAWGGLVLVWAAAGLGIGRELWHRPAPQRPSVLPYVAVGWLAVAVAVRACRQLPGSVAVLLVAGGCVYTLGTFFYVRSAQLRHAHGIWHLFVLAGTGTHYAAVYGLAGGG</sequence>
<feature type="binding site" evidence="5">
    <location>
        <position position="61"/>
    </location>
    <ligand>
        <name>Zn(2+)</name>
        <dbReference type="ChEBI" id="CHEBI:29105"/>
    </ligand>
</feature>
<comment type="subcellular location">
    <subcellularLocation>
        <location evidence="1">Membrane</location>
        <topology evidence="1">Multi-pass membrane protein</topology>
    </subcellularLocation>
</comment>
<keyword evidence="5" id="KW-0862">Zinc</keyword>
<keyword evidence="3 6" id="KW-1133">Transmembrane helix</keyword>
<reference evidence="7" key="1">
    <citation type="submission" date="2023-01" db="EMBL/GenBank/DDBJ databases">
        <title>Xenophilus mangrovi sp. nov., isolated from soil of Mangrove nature reserve.</title>
        <authorList>
            <person name="Xu S."/>
            <person name="Liu Z."/>
            <person name="Xu Y."/>
        </authorList>
    </citation>
    <scope>NUCLEOTIDE SEQUENCE</scope>
    <source>
        <strain evidence="7">YW8</strain>
    </source>
</reference>
<dbReference type="Proteomes" id="UP001212602">
    <property type="component" value="Unassembled WGS sequence"/>
</dbReference>
<evidence type="ECO:0000313" key="8">
    <source>
        <dbReference type="Proteomes" id="UP001212602"/>
    </source>
</evidence>
<keyword evidence="2 6" id="KW-0812">Transmembrane</keyword>
<evidence type="ECO:0000256" key="6">
    <source>
        <dbReference type="SAM" id="Phobius"/>
    </source>
</evidence>
<feature type="transmembrane region" description="Helical" evidence="6">
    <location>
        <begin position="128"/>
        <end position="147"/>
    </location>
</feature>
<keyword evidence="5" id="KW-0479">Metal-binding</keyword>
<dbReference type="Pfam" id="PF03006">
    <property type="entry name" value="HlyIII"/>
    <property type="match status" value="1"/>
</dbReference>
<feature type="binding site" evidence="5">
    <location>
        <position position="187"/>
    </location>
    <ligand>
        <name>Zn(2+)</name>
        <dbReference type="ChEBI" id="CHEBI:29105"/>
    </ligand>
</feature>
<dbReference type="RefSeq" id="WP_271426440.1">
    <property type="nucleotide sequence ID" value="NZ_JAQIPB010000001.1"/>
</dbReference>
<accession>A0AAE3N5D0</accession>
<evidence type="ECO:0000256" key="4">
    <source>
        <dbReference type="ARBA" id="ARBA00023136"/>
    </source>
</evidence>
<evidence type="ECO:0000256" key="5">
    <source>
        <dbReference type="PIRSR" id="PIRSR604254-1"/>
    </source>
</evidence>
<feature type="transmembrane region" description="Helical" evidence="6">
    <location>
        <begin position="12"/>
        <end position="32"/>
    </location>
</feature>
<protein>
    <submittedName>
        <fullName evidence="7">Hemolysin III family protein</fullName>
    </submittedName>
</protein>
<dbReference type="AlphaFoldDB" id="A0AAE3N5D0"/>
<comment type="caution">
    <text evidence="7">The sequence shown here is derived from an EMBL/GenBank/DDBJ whole genome shotgun (WGS) entry which is preliminary data.</text>
</comment>
<evidence type="ECO:0000256" key="1">
    <source>
        <dbReference type="ARBA" id="ARBA00004141"/>
    </source>
</evidence>